<accession>A0ABS6XWZ4</accession>
<keyword evidence="2" id="KW-1185">Reference proteome</keyword>
<evidence type="ECO:0000313" key="2">
    <source>
        <dbReference type="Proteomes" id="UP000812031"/>
    </source>
</evidence>
<gene>
    <name evidence="1" type="ORF">KZH69_11390</name>
</gene>
<comment type="caution">
    <text evidence="1">The sequence shown here is derived from an EMBL/GenBank/DDBJ whole genome shotgun (WGS) entry which is preliminary data.</text>
</comment>
<proteinExistence type="predicted"/>
<dbReference type="RefSeq" id="WP_219317566.1">
    <property type="nucleotide sequence ID" value="NZ_JAHWYN010000008.1"/>
</dbReference>
<organism evidence="1 2">
    <name type="scientific">Flavobacterium taihuense</name>
    <dbReference type="NCBI Taxonomy" id="2857508"/>
    <lineage>
        <taxon>Bacteria</taxon>
        <taxon>Pseudomonadati</taxon>
        <taxon>Bacteroidota</taxon>
        <taxon>Flavobacteriia</taxon>
        <taxon>Flavobacteriales</taxon>
        <taxon>Flavobacteriaceae</taxon>
        <taxon>Flavobacterium</taxon>
    </lineage>
</organism>
<sequence length="326" mass="38631">MLFIENYSAAKQFHNELLKCWFLTKMNGRHNKNNNKLGHNCNSLSCPVCSKNTHRDSRIPQIFKDFLNHKKNLEILIEGKPNELRLLNLRYEKLNLTSGEKDIIADFLVNSTYKNWFQPEHGHKFLQLLNYNTCVYCNRNYTKTIIDVNGKKILICEFDHWFVKTKFPLLAVSFYNLIPSCHPCNSSIKGEPKINWDRALKNYIHPYLNEKNQYFNFSYVSKSLTENNVRINVVKNSKMDNTLKLFKTFEIYNSHSSMELQGLIDLRHKYPENYIKTLFKDAFNGGLTEKEIYILIFGVEVEEKDYHKRPLAKFKHEIIKELIKEN</sequence>
<name>A0ABS6XWZ4_9FLAO</name>
<dbReference type="EMBL" id="JAHWYN010000008">
    <property type="protein sequence ID" value="MBW4361089.1"/>
    <property type="molecule type" value="Genomic_DNA"/>
</dbReference>
<evidence type="ECO:0000313" key="1">
    <source>
        <dbReference type="EMBL" id="MBW4361089.1"/>
    </source>
</evidence>
<dbReference type="Proteomes" id="UP000812031">
    <property type="component" value="Unassembled WGS sequence"/>
</dbReference>
<reference evidence="1 2" key="1">
    <citation type="submission" date="2021-07" db="EMBL/GenBank/DDBJ databases">
        <title>Flavobacterium sp. nov. isolated from sediment on the Taihu Lake.</title>
        <authorList>
            <person name="Qu J.-H."/>
        </authorList>
    </citation>
    <scope>NUCLEOTIDE SEQUENCE [LARGE SCALE GENOMIC DNA]</scope>
    <source>
        <strain evidence="1 2">NAS39</strain>
    </source>
</reference>
<protein>
    <recommendedName>
        <fullName evidence="3">HNH endonuclease</fullName>
    </recommendedName>
</protein>
<evidence type="ECO:0008006" key="3">
    <source>
        <dbReference type="Google" id="ProtNLM"/>
    </source>
</evidence>